<reference evidence="5" key="2">
    <citation type="submission" date="2025-08" db="UniProtKB">
        <authorList>
            <consortium name="RefSeq"/>
        </authorList>
    </citation>
    <scope>IDENTIFICATION</scope>
    <source>
        <tissue evidence="5">Leaf</tissue>
    </source>
</reference>
<dbReference type="Pfam" id="PF03101">
    <property type="entry name" value="FAR1"/>
    <property type="match status" value="1"/>
</dbReference>
<dbReference type="AlphaFoldDB" id="A0A9R0JQ91"/>
<evidence type="ECO:0000313" key="4">
    <source>
        <dbReference type="Proteomes" id="UP000813463"/>
    </source>
</evidence>
<reference evidence="4" key="1">
    <citation type="journal article" date="2021" name="Nat. Commun.">
        <title>Genomic analyses provide insights into spinach domestication and the genetic basis of agronomic traits.</title>
        <authorList>
            <person name="Cai X."/>
            <person name="Sun X."/>
            <person name="Xu C."/>
            <person name="Sun H."/>
            <person name="Wang X."/>
            <person name="Ge C."/>
            <person name="Zhang Z."/>
            <person name="Wang Q."/>
            <person name="Fei Z."/>
            <person name="Jiao C."/>
            <person name="Wang Q."/>
        </authorList>
    </citation>
    <scope>NUCLEOTIDE SEQUENCE [LARGE SCALE GENOMIC DNA]</scope>
    <source>
        <strain evidence="4">cv. Varoflay</strain>
    </source>
</reference>
<feature type="domain" description="FAR1" evidence="2">
    <location>
        <begin position="96"/>
        <end position="210"/>
    </location>
</feature>
<sequence length="578" mass="66327">MALNEGESGSVVGVVHDQSTGMDGVINNDEGVHDVGPEDVGNMSESVTSCNQLSATERDECLTPTSAVHNGMYCHSQRLEAPSVGMIFPTWEAADNYYRIYGKQQGFGVIRPSAGFSRVQTKRKINVLWKCERAGKPNIISKSRRKKNEQKDESQLGDDVGTEPIQVRTTKKSRKSKKCECPAMMYAGVNVDGEWVVRKVVLEHKNHSLTPGTRLHTSQLNQAMPKLLLVSQTHDERNGLNEKPNTELDMHNKNAGDKRLITLDEDSNAMMKFFEMMYMDNQNFYHSFRQDDTGKLHDVVWIDARCRAAYEEFGDVVWLDTTYMINDYDLPLATFVGVNHHGHTILFGCALISREDVETFEWVFSSWLVGMAGKAPGGILTDETDIISKALGRVMPGTTHKWCLWHVIEKISQRLGTQCKYIAMTTELKDIIYDSFTGDEFEERWKIVIDQYELADDTWLTRLYEERLMWVPIYNKDTFCAGMRNTQRVESMQSFFDDKLPNSLRNTVFLWKRGWSQRWLLMLIVQCMVWQQIFQSSKFSRNYTHTLNSWRFKRSAKGCCIVMVVESSSCQTAYYCTI</sequence>
<name>A0A9R0JQ91_SPIOL</name>
<dbReference type="InterPro" id="IPR018289">
    <property type="entry name" value="MULE_transposase_dom"/>
</dbReference>
<evidence type="ECO:0000313" key="5">
    <source>
        <dbReference type="RefSeq" id="XP_021843130.1"/>
    </source>
</evidence>
<dbReference type="KEGG" id="soe:110783135"/>
<feature type="region of interest" description="Disordered" evidence="1">
    <location>
        <begin position="139"/>
        <end position="174"/>
    </location>
</feature>
<organism evidence="4 5">
    <name type="scientific">Spinacia oleracea</name>
    <name type="common">Spinach</name>
    <dbReference type="NCBI Taxonomy" id="3562"/>
    <lineage>
        <taxon>Eukaryota</taxon>
        <taxon>Viridiplantae</taxon>
        <taxon>Streptophyta</taxon>
        <taxon>Embryophyta</taxon>
        <taxon>Tracheophyta</taxon>
        <taxon>Spermatophyta</taxon>
        <taxon>Magnoliopsida</taxon>
        <taxon>eudicotyledons</taxon>
        <taxon>Gunneridae</taxon>
        <taxon>Pentapetalae</taxon>
        <taxon>Caryophyllales</taxon>
        <taxon>Chenopodiaceae</taxon>
        <taxon>Chenopodioideae</taxon>
        <taxon>Anserineae</taxon>
        <taxon>Spinacia</taxon>
    </lineage>
</organism>
<dbReference type="Pfam" id="PF10551">
    <property type="entry name" value="MULE"/>
    <property type="match status" value="1"/>
</dbReference>
<dbReference type="InterPro" id="IPR004330">
    <property type="entry name" value="FAR1_DNA_bnd_dom"/>
</dbReference>
<evidence type="ECO:0000256" key="1">
    <source>
        <dbReference type="SAM" id="MobiDB-lite"/>
    </source>
</evidence>
<dbReference type="Proteomes" id="UP000813463">
    <property type="component" value="Chromosome 3"/>
</dbReference>
<dbReference type="GeneID" id="110783135"/>
<dbReference type="OrthoDB" id="747268at2759"/>
<dbReference type="PANTHER" id="PTHR47718">
    <property type="entry name" value="OS01G0519700 PROTEIN"/>
    <property type="match status" value="1"/>
</dbReference>
<feature type="domain" description="MULE transposase" evidence="3">
    <location>
        <begin position="316"/>
        <end position="409"/>
    </location>
</feature>
<evidence type="ECO:0000259" key="2">
    <source>
        <dbReference type="Pfam" id="PF03101"/>
    </source>
</evidence>
<dbReference type="RefSeq" id="XP_021843130.1">
    <property type="nucleotide sequence ID" value="XM_021987438.2"/>
</dbReference>
<proteinExistence type="predicted"/>
<evidence type="ECO:0000259" key="3">
    <source>
        <dbReference type="Pfam" id="PF10551"/>
    </source>
</evidence>
<accession>A0A9R0JQ91</accession>
<dbReference type="PANTHER" id="PTHR47718:SF13">
    <property type="entry name" value="OS09G0290500 PROTEIN"/>
    <property type="match status" value="1"/>
</dbReference>
<gene>
    <name evidence="5" type="primary">LOC110783135</name>
</gene>
<keyword evidence="4" id="KW-1185">Reference proteome</keyword>
<protein>
    <submittedName>
        <fullName evidence="5">Protein FAR-RED IMPAIRED RESPONSE 1</fullName>
    </submittedName>
</protein>